<dbReference type="AlphaFoldDB" id="A0AAV9XXT5"/>
<dbReference type="InterPro" id="IPR035985">
    <property type="entry name" value="Ubiquitin-activating_enz"/>
</dbReference>
<proteinExistence type="predicted"/>
<dbReference type="SUPFAM" id="SSF69572">
    <property type="entry name" value="Activating enzymes of the ubiquitin-like proteins"/>
    <property type="match status" value="1"/>
</dbReference>
<dbReference type="EMBL" id="JAWDEY010000012">
    <property type="protein sequence ID" value="KAK6589491.1"/>
    <property type="molecule type" value="Genomic_DNA"/>
</dbReference>
<dbReference type="Gene3D" id="3.40.50.720">
    <property type="entry name" value="NAD(P)-binding Rossmann-like Domain"/>
    <property type="match status" value="1"/>
</dbReference>
<keyword evidence="2" id="KW-1185">Reference proteome</keyword>
<comment type="caution">
    <text evidence="1">The sequence shown here is derived from an EMBL/GenBank/DDBJ whole genome shotgun (WGS) entry which is preliminary data.</text>
</comment>
<dbReference type="GO" id="GO:0008641">
    <property type="term" value="F:ubiquitin-like modifier activating enzyme activity"/>
    <property type="evidence" value="ECO:0007669"/>
    <property type="project" value="InterPro"/>
</dbReference>
<gene>
    <name evidence="1" type="ORF">RS030_203083</name>
</gene>
<reference evidence="1 2" key="1">
    <citation type="submission" date="2023-10" db="EMBL/GenBank/DDBJ databases">
        <title>Comparative genomics analysis reveals potential genetic determinants of host preference in Cryptosporidium xiaoi.</title>
        <authorList>
            <person name="Xiao L."/>
            <person name="Li J."/>
        </authorList>
    </citation>
    <scope>NUCLEOTIDE SEQUENCE [LARGE SCALE GENOMIC DNA]</scope>
    <source>
        <strain evidence="1 2">52996</strain>
    </source>
</reference>
<evidence type="ECO:0000313" key="2">
    <source>
        <dbReference type="Proteomes" id="UP001311799"/>
    </source>
</evidence>
<organism evidence="1 2">
    <name type="scientific">Cryptosporidium xiaoi</name>
    <dbReference type="NCBI Taxonomy" id="659607"/>
    <lineage>
        <taxon>Eukaryota</taxon>
        <taxon>Sar</taxon>
        <taxon>Alveolata</taxon>
        <taxon>Apicomplexa</taxon>
        <taxon>Conoidasida</taxon>
        <taxon>Coccidia</taxon>
        <taxon>Eucoccidiorida</taxon>
        <taxon>Eimeriorina</taxon>
        <taxon>Cryptosporidiidae</taxon>
        <taxon>Cryptosporidium</taxon>
    </lineage>
</organism>
<protein>
    <submittedName>
        <fullName evidence="1">Uncharacterized protein</fullName>
    </submittedName>
</protein>
<name>A0AAV9XXT5_9CRYT</name>
<evidence type="ECO:0000313" key="1">
    <source>
        <dbReference type="EMBL" id="KAK6589491.1"/>
    </source>
</evidence>
<sequence length="201" mass="22907">MAKISVLESDLKAEDLCEKYVRGNEFNGIVVSLDEEIDIITAKTVSKKYSSEKLLCSFSISLGTRFFLFYDNKYIKLSEILDLDEKIFKEKLMKIKNLHPYILVILVILREKASNKAKGAEIQLSEIAKDMKLHPKITNEELTNVYNEFYEFWGTTISPISSIAGGLVCQEVTKFCTQEVSDYCCCMFDMDTCEAVTAIIK</sequence>
<dbReference type="Proteomes" id="UP001311799">
    <property type="component" value="Unassembled WGS sequence"/>
</dbReference>
<accession>A0AAV9XXT5</accession>